<dbReference type="Proteomes" id="UP000247523">
    <property type="component" value="Unassembled WGS sequence"/>
</dbReference>
<dbReference type="Gene3D" id="3.40.50.1110">
    <property type="entry name" value="SGNH hydrolase"/>
    <property type="match status" value="1"/>
</dbReference>
<dbReference type="InterPro" id="IPR013830">
    <property type="entry name" value="SGNH_hydro"/>
</dbReference>
<gene>
    <name evidence="2" type="ORF">C8E03_101479</name>
</gene>
<evidence type="ECO:0000313" key="3">
    <source>
        <dbReference type="Proteomes" id="UP000247523"/>
    </source>
</evidence>
<dbReference type="Pfam" id="PF13472">
    <property type="entry name" value="Lipase_GDSL_2"/>
    <property type="match status" value="1"/>
</dbReference>
<dbReference type="InterPro" id="IPR036514">
    <property type="entry name" value="SGNH_hydro_sf"/>
</dbReference>
<dbReference type="PANTHER" id="PTHR34407">
    <property type="entry name" value="EXPRESSED PROTEIN"/>
    <property type="match status" value="1"/>
</dbReference>
<dbReference type="RefSeq" id="WP_110290183.1">
    <property type="nucleotide sequence ID" value="NZ_QICS01000001.1"/>
</dbReference>
<proteinExistence type="predicted"/>
<reference evidence="2 3" key="1">
    <citation type="submission" date="2018-05" db="EMBL/GenBank/DDBJ databases">
        <title>Genomic Encyclopedia of Type Strains, Phase IV (KMG-IV): sequencing the most valuable type-strain genomes for metagenomic binning, comparative biology and taxonomic classification.</title>
        <authorList>
            <person name="Goeker M."/>
        </authorList>
    </citation>
    <scope>NUCLEOTIDE SEQUENCE [LARGE SCALE GENOMIC DNA]</scope>
    <source>
        <strain evidence="2 3">DSM 28816</strain>
    </source>
</reference>
<dbReference type="SUPFAM" id="SSF52266">
    <property type="entry name" value="SGNH hydrolase"/>
    <property type="match status" value="1"/>
</dbReference>
<protein>
    <submittedName>
        <fullName evidence="2">Lysophospholipase L1-like esterase</fullName>
    </submittedName>
</protein>
<organism evidence="2 3">
    <name type="scientific">Lachnotalea glycerini</name>
    <dbReference type="NCBI Taxonomy" id="1763509"/>
    <lineage>
        <taxon>Bacteria</taxon>
        <taxon>Bacillati</taxon>
        <taxon>Bacillota</taxon>
        <taxon>Clostridia</taxon>
        <taxon>Lachnospirales</taxon>
        <taxon>Lachnospiraceae</taxon>
        <taxon>Lachnotalea</taxon>
    </lineage>
</organism>
<comment type="caution">
    <text evidence="2">The sequence shown here is derived from an EMBL/GenBank/DDBJ whole genome shotgun (WGS) entry which is preliminary data.</text>
</comment>
<dbReference type="AlphaFoldDB" id="A0A318F1X5"/>
<evidence type="ECO:0000313" key="2">
    <source>
        <dbReference type="EMBL" id="PXV95848.1"/>
    </source>
</evidence>
<sequence length="575" mass="64474">MEGPKAPRDPEKRRPYFYIMRGKEIFGAKQTDGKGVQFIFENDGRLINSAQITGNIADQEILDLLKTTDGFRKLIHSIGISIETENTEDSVEFVFQMYGQKDVYGGGSLLILKLKGDGAESRIYLSDVLWTEDDFEPGQIRFVFDVPEKIAKASVRFYLNEGYSAPIIIDEEEVDVNSKDYQIMIARSLMQTGNAVRIMKAIRKARAGEDVTLAYIGGSITQGAGAIPINKECYAYKSYQEFAYKYGTGDNVHYVKAGVGGTPSELGMLRFDRDILRDGVQPDVVIVEFAVNDEGDETKGICYESLVKKILKLPNHPAVILLFAVFASDWNLQERLSPVGKLYDLPMVSILNAVTPQFKLNKAQGKVLSKNQFFYDVFHPSNIGHTIMADCLTNLFKLSDSMLDSNKSEIPDDPTESLLLQKPVLGDDFTEVKLIDKQMKCSIFKIQPGDFTETDKELQCVEMDENLMGTPEFPYNWMYDGTNGVKKQPYLELKINVKAFFVISKDSGAMDVGKADIYVDGKVVRTVDPHQNGWIHCNPILVLNETESKEHVIRVQLASGDEDKKFTILGFGYVA</sequence>
<accession>A0A318F1X5</accession>
<name>A0A318F1X5_9FIRM</name>
<dbReference type="CDD" id="cd00229">
    <property type="entry name" value="SGNH_hydrolase"/>
    <property type="match status" value="1"/>
</dbReference>
<feature type="domain" description="SGNH hydrolase-type esterase" evidence="1">
    <location>
        <begin position="216"/>
        <end position="385"/>
    </location>
</feature>
<dbReference type="PANTHER" id="PTHR34407:SF1">
    <property type="entry name" value="SGNH HYDROLASE-TYPE ESTERASE DOMAIN-CONTAINING PROTEIN"/>
    <property type="match status" value="1"/>
</dbReference>
<dbReference type="EMBL" id="QICS01000001">
    <property type="protein sequence ID" value="PXV95848.1"/>
    <property type="molecule type" value="Genomic_DNA"/>
</dbReference>
<evidence type="ECO:0000259" key="1">
    <source>
        <dbReference type="Pfam" id="PF13472"/>
    </source>
</evidence>